<feature type="domain" description="PI3K/PI4K catalytic" evidence="14">
    <location>
        <begin position="2182"/>
        <end position="2491"/>
    </location>
</feature>
<dbReference type="InterPro" id="IPR056802">
    <property type="entry name" value="ATR-like_M-HEAT"/>
</dbReference>
<evidence type="ECO:0000259" key="14">
    <source>
        <dbReference type="PROSITE" id="PS50290"/>
    </source>
</evidence>
<keyword evidence="6" id="KW-0808">Transferase</keyword>
<dbReference type="GO" id="GO:0005634">
    <property type="term" value="C:nucleus"/>
    <property type="evidence" value="ECO:0007669"/>
    <property type="project" value="UniProtKB-SubCell"/>
</dbReference>
<evidence type="ECO:0000256" key="10">
    <source>
        <dbReference type="ARBA" id="ARBA00022840"/>
    </source>
</evidence>
<dbReference type="PROSITE" id="PS51190">
    <property type="entry name" value="FATC"/>
    <property type="match status" value="1"/>
</dbReference>
<dbReference type="Proteomes" id="UP000799766">
    <property type="component" value="Unassembled WGS sequence"/>
</dbReference>
<dbReference type="GO" id="GO:0005524">
    <property type="term" value="F:ATP binding"/>
    <property type="evidence" value="ECO:0007669"/>
    <property type="project" value="UniProtKB-KW"/>
</dbReference>
<name>A0A6A6P1M3_9PEZI</name>
<dbReference type="GO" id="GO:0005694">
    <property type="term" value="C:chromosome"/>
    <property type="evidence" value="ECO:0007669"/>
    <property type="project" value="TreeGrafter"/>
</dbReference>
<dbReference type="InterPro" id="IPR012993">
    <property type="entry name" value="UME"/>
</dbReference>
<feature type="domain" description="FAT" evidence="15">
    <location>
        <begin position="1490"/>
        <end position="2068"/>
    </location>
</feature>
<evidence type="ECO:0000256" key="1">
    <source>
        <dbReference type="ARBA" id="ARBA00004123"/>
    </source>
</evidence>
<keyword evidence="7" id="KW-0547">Nucleotide-binding</keyword>
<evidence type="ECO:0000256" key="2">
    <source>
        <dbReference type="ARBA" id="ARBA00010769"/>
    </source>
</evidence>
<keyword evidence="8" id="KW-0227">DNA damage</keyword>
<dbReference type="InterPro" id="IPR036940">
    <property type="entry name" value="PI3/4_kinase_cat_sf"/>
</dbReference>
<keyword evidence="10" id="KW-0067">ATP-binding</keyword>
<dbReference type="Pfam" id="PF08064">
    <property type="entry name" value="UME"/>
    <property type="match status" value="1"/>
</dbReference>
<evidence type="ECO:0000256" key="12">
    <source>
        <dbReference type="ARBA" id="ARBA00023242"/>
    </source>
</evidence>
<keyword evidence="11" id="KW-0234">DNA repair</keyword>
<comment type="subunit">
    <text evidence="3">Associates with DNA double-strand breaks.</text>
</comment>
<dbReference type="InterPro" id="IPR011009">
    <property type="entry name" value="Kinase-like_dom_sf"/>
</dbReference>
<evidence type="ECO:0000256" key="7">
    <source>
        <dbReference type="ARBA" id="ARBA00022741"/>
    </source>
</evidence>
<dbReference type="Pfam" id="PF23593">
    <property type="entry name" value="HEAT_ATR"/>
    <property type="match status" value="1"/>
</dbReference>
<dbReference type="SUPFAM" id="SSF56112">
    <property type="entry name" value="Protein kinase-like (PK-like)"/>
    <property type="match status" value="1"/>
</dbReference>
<dbReference type="InterPro" id="IPR000403">
    <property type="entry name" value="PI3/4_kinase_cat_dom"/>
</dbReference>
<evidence type="ECO:0000313" key="17">
    <source>
        <dbReference type="EMBL" id="KAF2457856.1"/>
    </source>
</evidence>
<sequence length="2524" mass="282808">MANRVTTLAQQEAGAVGDMPLSTIAAQIVSNHSNVASRRDAGDKNLFRQLLHEFLSDPAADEPDIEVNSKLILVVGEAGLDVLANDDPFALDILIPQAVDSLSVIKLTIRRKPELLFYTSRSEAGLPSQPPLLLWLFPKLLRLLGRARLRRLESHVADVLELFVHVLALSRHKWRDTVPILLLYKTCIEDIIHALRESRKYSLTSAGFNLVLPSSAGISSISPVSQQLMTLSRSSQVDIKCSDHATTVALILLGSVSDPISGPLASTVEQYRTWGVQQLHEITELSIGRRNPLSRTSVPIKVILDILNVLKRLNAFQESAQLSHVHRIKSVSVVTTVCQCLFKAAYAVSPLDNTQEVADALSHNLLGLLNGVHHCDWAGRVAMEHLGPIIHGAVRESLSAFLSMNADLQSTICLWLDFLDPKHNQVYSPEIMQKSEGMISAASQFESESLSRLASTLPRLSAKFKALECSGERPSKRPKLDDHVPTGLGGLSGPREKFDGVLSNIKRVHTTEASPESSYSFFCDAVCYKLRIKSSGSLEPILEELKVWCENHSDGDPYDLLMLFSKLPCIVAGAQKAVEFSGRLVSWGYCTLCDTANHNTGTPPLYWEDDIPKESPHRTIRFLEEIITTTRIKLTRSFRAAIGVVVGRMVQHINDSESLNLSQSAFGTWCIKSLRSSVKDVRHYASLAFPLFLRDDLSEDLRKHNRVVALNILQNLTDRNSLTLQPTVIHAWCSVGKVCGDDELNLALLTLVRYLRHSQPFICGVAYQSILRLARSKGISPDELFRPFWKNIAITVVQDIFSRPQLIQTLSELLGKSVNQFLVQTQTDTLPYLVLMKKRNILERLAAARGPSVSILDLCMTPSKNRAATLARLLQHDPKDFENTAREFLCGAAEAPNDLDIASLVKSEPIQIACELLKSAAEVEVSKRSHIYQAIQSLAVIEQRKPGLKSNPKPSKLLAGFFEAHVLGIMTYFSEVIDNRAETYNLQPMFERKRCLRALEQMILMAKNKVTIALPQIRACLQAAVDANELLNSAFPTWIALVTSVDEDDLGVLLDHVFSIIAQKWSLLSTENQSSVQSMLDYLLKNHQSLVRDRFPTIPAVHGIPLLSKFDAQMSKMKEQTEIPERFEAFSVRCKDENAVVVAQALHELLPYLQSNQQFLHESAVGQQPNPVIPQLIRSLLDASVRFSEKHSDISNLCADCLGIIGSVDPYRVETIREKRDILVLSNFERADDVIDFVASFLETVLVHAFRSETNPRNQGFLSYAMQELMKHTGFNNLVAYGSRSSVATDSCARRWEEIPDSIRSTLTPFANSKYTVAVNSARASAQQNFPIYSRGMSHSTWLRTFVLALLQRGKGDNPQMVFPVLSRIIRTHDISIPKFLLPFVALNVLLGGAEDEMASVRNELLLVLKEDMVGLAHDQAIALKHCSEDVFQVLDYISRWFQEKKKSVAELKAQGVTRNSIAASEIDEMKDVQQMSCVEAVLGYFPAEISSSRAIECGSYSRALLYWEQFIRQEKEKKERLGEKLDQEPLYQRLQEIYAQIDDPDCLEGISAHVHVLDPEQQLLEHRKAGRWITAQSWYEQLLAEKADDPELQVNLLTCLKESGQYNSLLNYVESFQNGPVACLPRILPFAAEAAWVTNKWDTLEKFLSKSKAHDHPTRQTSLNFNVGIGCALLSLKQNDKRGFASSIDSLRQGIAKQLVATNTDSMQACHDQLLKLHVLYEVEALSGMSPSKEPRVSTSAEMLNRRLDILGTFLSDKQYLLGVRRAVMQLSLLPFGSFHKASSWLASSKLARKANFNNTAYNAVFHAARLGDDASKLEQSRLLWKDGHSRKAIQTLEGAIVGNSFQAQGSSSRRATSMDGELQHQQNMLVARAHLLLARWLDAAGQTQSTTLTTKYQEAARPCRTWNKPHYYLGKFYNKLLDSQKGLELAKQTPAFTSGDLAKLVVENYLRSMQNGAKYLYQSLPKLITLWLDLGVDIQSGTHGGRPATRETIIAKTRSLDAMHTQIRKYADKLPTYYFYTALPQILTRISHPNPRVTELLLHLVIKVASSYPRQSLWRVLAVPRSKAHDRKTRGWTILNKLKETPKKSKGDGSQVDLRNLINHGQKLTEALLYVCEAWTPQSRRVSLTGELGFNAKLAPCNLVVPMESTLIATLPATQSGSAVKSHNPFSSGVVTISSFNDEVLILRSLARPRKLTIRGSDGQLYGLLCKPKDDLRKDQRLMEFNALINRALRDDVEASKRRLFVKTYAVTPLDEECGAIEWVDGLKPMREAILEYYRRRGRMLDWDKIRDTMTEACKDEENLPLFTELCREYPPVVYEWFLETFPQPESWFAGRLRYTRTSAVMSIVGHSLGLGDRHPENISLEETTGSVVHVDFNCLFEKGLTFAKPETVPFRLTRHMVDAFGPSGVEGPFRNAAEIVLRILRANYDPLSTILETFVHDPTTDFIGRRGRRKIVGLAANLGPVPDTPQEVLDSFKAKLTGLLGGESVPLSVEGYVEELIKLATDEWRLCNMYWGWCPFL</sequence>
<dbReference type="Gene3D" id="1.10.1070.11">
    <property type="entry name" value="Phosphatidylinositol 3-/4-kinase, catalytic domain"/>
    <property type="match status" value="1"/>
</dbReference>
<dbReference type="SMART" id="SM01343">
    <property type="entry name" value="FATC"/>
    <property type="match status" value="1"/>
</dbReference>
<dbReference type="Pfam" id="PF25030">
    <property type="entry name" value="M-HEAT_ATR"/>
    <property type="match status" value="1"/>
</dbReference>
<dbReference type="PANTHER" id="PTHR11139:SF125">
    <property type="entry name" value="SERINE_THREONINE-PROTEIN KINASE MEC1"/>
    <property type="match status" value="1"/>
</dbReference>
<dbReference type="InterPro" id="IPR003152">
    <property type="entry name" value="FATC_dom"/>
</dbReference>
<keyword evidence="5" id="KW-0723">Serine/threonine-protein kinase</keyword>
<dbReference type="InterPro" id="IPR057564">
    <property type="entry name" value="HEAT_ATR"/>
</dbReference>
<comment type="similarity">
    <text evidence="2">Belongs to the PI3/PI4-kinase family. ATM subfamily.</text>
</comment>
<dbReference type="EMBL" id="MU001679">
    <property type="protein sequence ID" value="KAF2457856.1"/>
    <property type="molecule type" value="Genomic_DNA"/>
</dbReference>
<dbReference type="CDD" id="cd00892">
    <property type="entry name" value="PIKKc_ATR"/>
    <property type="match status" value="1"/>
</dbReference>
<reference evidence="17" key="1">
    <citation type="journal article" date="2020" name="Stud. Mycol.">
        <title>101 Dothideomycetes genomes: a test case for predicting lifestyles and emergence of pathogens.</title>
        <authorList>
            <person name="Haridas S."/>
            <person name="Albert R."/>
            <person name="Binder M."/>
            <person name="Bloem J."/>
            <person name="Labutti K."/>
            <person name="Salamov A."/>
            <person name="Andreopoulos B."/>
            <person name="Baker S."/>
            <person name="Barry K."/>
            <person name="Bills G."/>
            <person name="Bluhm B."/>
            <person name="Cannon C."/>
            <person name="Castanera R."/>
            <person name="Culley D."/>
            <person name="Daum C."/>
            <person name="Ezra D."/>
            <person name="Gonzalez J."/>
            <person name="Henrissat B."/>
            <person name="Kuo A."/>
            <person name="Liang C."/>
            <person name="Lipzen A."/>
            <person name="Lutzoni F."/>
            <person name="Magnuson J."/>
            <person name="Mondo S."/>
            <person name="Nolan M."/>
            <person name="Ohm R."/>
            <person name="Pangilinan J."/>
            <person name="Park H.-J."/>
            <person name="Ramirez L."/>
            <person name="Alfaro M."/>
            <person name="Sun H."/>
            <person name="Tritt A."/>
            <person name="Yoshinaga Y."/>
            <person name="Zwiers L.-H."/>
            <person name="Turgeon B."/>
            <person name="Goodwin S."/>
            <person name="Spatafora J."/>
            <person name="Crous P."/>
            <person name="Grigoriev I."/>
        </authorList>
    </citation>
    <scope>NUCLEOTIDE SEQUENCE</scope>
    <source>
        <strain evidence="17">ATCC 16933</strain>
    </source>
</reference>
<gene>
    <name evidence="17" type="ORF">BDY21DRAFT_320173</name>
</gene>
<dbReference type="Gene3D" id="3.30.1010.10">
    <property type="entry name" value="Phosphatidylinositol 3-kinase Catalytic Subunit, Chain A, domain 4"/>
    <property type="match status" value="1"/>
</dbReference>
<dbReference type="Pfam" id="PF02260">
    <property type="entry name" value="FATC"/>
    <property type="match status" value="1"/>
</dbReference>
<dbReference type="PANTHER" id="PTHR11139">
    <property type="entry name" value="ATAXIA TELANGIECTASIA MUTATED ATM -RELATED"/>
    <property type="match status" value="1"/>
</dbReference>
<keyword evidence="18" id="KW-1185">Reference proteome</keyword>
<dbReference type="GO" id="GO:0004674">
    <property type="term" value="F:protein serine/threonine kinase activity"/>
    <property type="evidence" value="ECO:0007669"/>
    <property type="project" value="UniProtKB-KW"/>
</dbReference>
<evidence type="ECO:0000259" key="16">
    <source>
        <dbReference type="PROSITE" id="PS51190"/>
    </source>
</evidence>
<comment type="function">
    <text evidence="13">Serine/threonine protein kinase which activates checkpoint signaling upon genotoxic stresses such as ionizing radiation (IR), ultraviolet light (UV), or DNA replication stalling, thereby acting as a DNA damage sensor. Recognizes the substrate consensus sequence [ST]-Q. Phosphorylates histone H2A to form H2AS128ph (gamma-H2A) at sites of DNA damage, involved in the regulation of DNA damage response mechanism. Required for the control of telomere length and genome stability.</text>
</comment>
<evidence type="ECO:0000256" key="9">
    <source>
        <dbReference type="ARBA" id="ARBA00022777"/>
    </source>
</evidence>
<proteinExistence type="inferred from homology"/>
<dbReference type="PROSITE" id="PS51189">
    <property type="entry name" value="FAT"/>
    <property type="match status" value="1"/>
</dbReference>
<evidence type="ECO:0000256" key="11">
    <source>
        <dbReference type="ARBA" id="ARBA00023204"/>
    </source>
</evidence>
<dbReference type="PROSITE" id="PS50290">
    <property type="entry name" value="PI3_4_KINASE_3"/>
    <property type="match status" value="1"/>
</dbReference>
<protein>
    <recommendedName>
        <fullName evidence="4">non-specific serine/threonine protein kinase</fullName>
        <ecNumber evidence="4">2.7.11.1</ecNumber>
    </recommendedName>
</protein>
<comment type="subcellular location">
    <subcellularLocation>
        <location evidence="1">Nucleus</location>
    </subcellularLocation>
</comment>
<evidence type="ECO:0000256" key="13">
    <source>
        <dbReference type="ARBA" id="ARBA00025079"/>
    </source>
</evidence>
<evidence type="ECO:0000256" key="6">
    <source>
        <dbReference type="ARBA" id="ARBA00022679"/>
    </source>
</evidence>
<dbReference type="EC" id="2.7.11.1" evidence="4"/>
<accession>A0A6A6P1M3</accession>
<evidence type="ECO:0000256" key="5">
    <source>
        <dbReference type="ARBA" id="ARBA00022527"/>
    </source>
</evidence>
<evidence type="ECO:0000256" key="8">
    <source>
        <dbReference type="ARBA" id="ARBA00022763"/>
    </source>
</evidence>
<dbReference type="GO" id="GO:0000077">
    <property type="term" value="P:DNA damage checkpoint signaling"/>
    <property type="evidence" value="ECO:0007669"/>
    <property type="project" value="TreeGrafter"/>
</dbReference>
<dbReference type="SUPFAM" id="SSF48371">
    <property type="entry name" value="ARM repeat"/>
    <property type="match status" value="2"/>
</dbReference>
<evidence type="ECO:0000256" key="3">
    <source>
        <dbReference type="ARBA" id="ARBA00011370"/>
    </source>
</evidence>
<dbReference type="Pfam" id="PF02259">
    <property type="entry name" value="FAT"/>
    <property type="match status" value="1"/>
</dbReference>
<dbReference type="Pfam" id="PF00454">
    <property type="entry name" value="PI3_PI4_kinase"/>
    <property type="match status" value="1"/>
</dbReference>
<dbReference type="GO" id="GO:0000723">
    <property type="term" value="P:telomere maintenance"/>
    <property type="evidence" value="ECO:0007669"/>
    <property type="project" value="TreeGrafter"/>
</dbReference>
<evidence type="ECO:0000259" key="15">
    <source>
        <dbReference type="PROSITE" id="PS51189"/>
    </source>
</evidence>
<keyword evidence="12" id="KW-0539">Nucleus</keyword>
<feature type="domain" description="FATC" evidence="16">
    <location>
        <begin position="2492"/>
        <end position="2524"/>
    </location>
</feature>
<dbReference type="InterPro" id="IPR014009">
    <property type="entry name" value="PIK_FAT"/>
</dbReference>
<dbReference type="OrthoDB" id="381190at2759"/>
<dbReference type="InterPro" id="IPR016024">
    <property type="entry name" value="ARM-type_fold"/>
</dbReference>
<dbReference type="InterPro" id="IPR050517">
    <property type="entry name" value="DDR_Repair_Kinase"/>
</dbReference>
<evidence type="ECO:0000313" key="18">
    <source>
        <dbReference type="Proteomes" id="UP000799766"/>
    </source>
</evidence>
<keyword evidence="9" id="KW-0418">Kinase</keyword>
<evidence type="ECO:0000256" key="4">
    <source>
        <dbReference type="ARBA" id="ARBA00012513"/>
    </source>
</evidence>
<dbReference type="GO" id="GO:0006281">
    <property type="term" value="P:DNA repair"/>
    <property type="evidence" value="ECO:0007669"/>
    <property type="project" value="UniProtKB-KW"/>
</dbReference>
<dbReference type="SMART" id="SM00802">
    <property type="entry name" value="UME"/>
    <property type="match status" value="1"/>
</dbReference>
<dbReference type="InterPro" id="IPR003151">
    <property type="entry name" value="PIK-rel_kinase_FAT"/>
</dbReference>
<organism evidence="17 18">
    <name type="scientific">Lineolata rhizophorae</name>
    <dbReference type="NCBI Taxonomy" id="578093"/>
    <lineage>
        <taxon>Eukaryota</taxon>
        <taxon>Fungi</taxon>
        <taxon>Dikarya</taxon>
        <taxon>Ascomycota</taxon>
        <taxon>Pezizomycotina</taxon>
        <taxon>Dothideomycetes</taxon>
        <taxon>Dothideomycetes incertae sedis</taxon>
        <taxon>Lineolatales</taxon>
        <taxon>Lineolataceae</taxon>
        <taxon>Lineolata</taxon>
    </lineage>
</organism>
<dbReference type="SMART" id="SM00146">
    <property type="entry name" value="PI3Kc"/>
    <property type="match status" value="1"/>
</dbReference>